<accession>A0A014QTE0</accession>
<dbReference type="EMBL" id="JELW01000054">
    <property type="protein sequence ID" value="EXU96173.1"/>
    <property type="molecule type" value="Genomic_DNA"/>
</dbReference>
<comment type="caution">
    <text evidence="1">The sequence shown here is derived from an EMBL/GenBank/DDBJ whole genome shotgun (WGS) entry which is preliminary data.</text>
</comment>
<gene>
    <name evidence="1" type="ORF">X797_010793</name>
</gene>
<sequence length="181" mass="21516">MTSRFELHPSLPVDVYLRDHENPENYHHSVWSIWLANPADLYPTRGNTYGTYFRRGQVVRPLRCTENSPDQPHCRAMVKLGRISARQAEAFRREFLRFTNYDQANFVDDYMMYAWAWLYEQRVLSRAEYLHGWLVMRGSQLRDTDPEDHFHEMVEQCDGIIFNGHSTEVWNGGQETTVLRQ</sequence>
<dbReference type="HOGENOM" id="CLU_1489352_0_0_1"/>
<proteinExistence type="predicted"/>
<reference evidence="1 2" key="1">
    <citation type="submission" date="2014-02" db="EMBL/GenBank/DDBJ databases">
        <title>The genome sequence of the entomopathogenic fungus Metarhizium robertsii ARSEF 2575.</title>
        <authorList>
            <person name="Giuliano Garisto Donzelli B."/>
            <person name="Roe B.A."/>
            <person name="Macmil S.L."/>
            <person name="Krasnoff S.B."/>
            <person name="Gibson D.M."/>
        </authorList>
    </citation>
    <scope>NUCLEOTIDE SEQUENCE [LARGE SCALE GENOMIC DNA]</scope>
    <source>
        <strain evidence="1 2">ARSEF 2575</strain>
    </source>
</reference>
<organism evidence="1 2">
    <name type="scientific">Metarhizium robertsii</name>
    <dbReference type="NCBI Taxonomy" id="568076"/>
    <lineage>
        <taxon>Eukaryota</taxon>
        <taxon>Fungi</taxon>
        <taxon>Dikarya</taxon>
        <taxon>Ascomycota</taxon>
        <taxon>Pezizomycotina</taxon>
        <taxon>Sordariomycetes</taxon>
        <taxon>Hypocreomycetidae</taxon>
        <taxon>Hypocreales</taxon>
        <taxon>Clavicipitaceae</taxon>
        <taxon>Metarhizium</taxon>
    </lineage>
</organism>
<evidence type="ECO:0000313" key="2">
    <source>
        <dbReference type="Proteomes" id="UP000030151"/>
    </source>
</evidence>
<dbReference type="AlphaFoldDB" id="A0A014QTE0"/>
<name>A0A014QTE0_9HYPO</name>
<evidence type="ECO:0000313" key="1">
    <source>
        <dbReference type="EMBL" id="EXU96173.1"/>
    </source>
</evidence>
<protein>
    <submittedName>
        <fullName evidence="1">Uncharacterized protein</fullName>
    </submittedName>
</protein>
<dbReference type="Proteomes" id="UP000030151">
    <property type="component" value="Unassembled WGS sequence"/>
</dbReference>